<organism evidence="1">
    <name type="scientific">Mycobacterium xenopi 4042</name>
    <dbReference type="NCBI Taxonomy" id="1299334"/>
    <lineage>
        <taxon>Bacteria</taxon>
        <taxon>Bacillati</taxon>
        <taxon>Actinomycetota</taxon>
        <taxon>Actinomycetes</taxon>
        <taxon>Mycobacteriales</taxon>
        <taxon>Mycobacteriaceae</taxon>
        <taxon>Mycobacterium</taxon>
    </lineage>
</organism>
<reference evidence="1" key="1">
    <citation type="submission" date="2014-01" db="EMBL/GenBank/DDBJ databases">
        <authorList>
            <person name="Brown-Elliot B."/>
            <person name="Wallace R."/>
            <person name="Lenaerts A."/>
            <person name="Ordway D."/>
            <person name="DeGroote M.A."/>
            <person name="Parker T."/>
            <person name="Sizemore C."/>
            <person name="Tallon L.J."/>
            <person name="Sadzewicz L.K."/>
            <person name="Sengamalay N."/>
            <person name="Fraser C.M."/>
            <person name="Hine E."/>
            <person name="Shefchek K.A."/>
            <person name="Das S.P."/>
            <person name="Tettelin H."/>
        </authorList>
    </citation>
    <scope>NUCLEOTIDE SEQUENCE [LARGE SCALE GENOMIC DNA]</scope>
    <source>
        <strain evidence="1">4042</strain>
    </source>
</reference>
<gene>
    <name evidence="1" type="ORF">I553_2184</name>
</gene>
<dbReference type="AlphaFoldDB" id="X8DLR8"/>
<proteinExistence type="predicted"/>
<name>X8DLR8_MYCXE</name>
<dbReference type="PATRIC" id="fig|1299334.3.peg.1677"/>
<comment type="caution">
    <text evidence="1">The sequence shown here is derived from an EMBL/GenBank/DDBJ whole genome shotgun (WGS) entry which is preliminary data.</text>
</comment>
<evidence type="ECO:0000313" key="1">
    <source>
        <dbReference type="EMBL" id="EUA68996.1"/>
    </source>
</evidence>
<accession>X8DLR8</accession>
<dbReference type="EMBL" id="JAOB01000013">
    <property type="protein sequence ID" value="EUA68996.1"/>
    <property type="molecule type" value="Genomic_DNA"/>
</dbReference>
<sequence length="72" mass="8611">MTADDGFNLSRLGTWTDEREFKVDAERTIAYAEATNDRISAHLDGSLAPRYSRWYQYFRSWARRPCQWYRAI</sequence>
<protein>
    <submittedName>
        <fullName evidence="1">MaoC dehydratase domain protein</fullName>
    </submittedName>
</protein>